<dbReference type="Proteomes" id="UP001204376">
    <property type="component" value="Unassembled WGS sequence"/>
</dbReference>
<feature type="transmembrane region" description="Helical" evidence="10">
    <location>
        <begin position="200"/>
        <end position="218"/>
    </location>
</feature>
<feature type="transmembrane region" description="Helical" evidence="10">
    <location>
        <begin position="97"/>
        <end position="119"/>
    </location>
</feature>
<dbReference type="InterPro" id="IPR048279">
    <property type="entry name" value="MdtK-like"/>
</dbReference>
<proteinExistence type="predicted"/>
<keyword evidence="12" id="KW-1185">Reference proteome</keyword>
<evidence type="ECO:0000313" key="11">
    <source>
        <dbReference type="EMBL" id="MCQ6956848.1"/>
    </source>
</evidence>
<dbReference type="PIRSF" id="PIRSF006603">
    <property type="entry name" value="DinF"/>
    <property type="match status" value="1"/>
</dbReference>
<evidence type="ECO:0000256" key="5">
    <source>
        <dbReference type="ARBA" id="ARBA00022692"/>
    </source>
</evidence>
<dbReference type="CDD" id="cd13131">
    <property type="entry name" value="MATE_NorM_like"/>
    <property type="match status" value="1"/>
</dbReference>
<dbReference type="RefSeq" id="WP_256537062.1">
    <property type="nucleotide sequence ID" value="NZ_JANHOH010000001.1"/>
</dbReference>
<keyword evidence="5 10" id="KW-0812">Transmembrane</keyword>
<gene>
    <name evidence="11" type="ORF">NPE20_02715</name>
</gene>
<comment type="caution">
    <text evidence="11">The sequence shown here is derived from an EMBL/GenBank/DDBJ whole genome shotgun (WGS) entry which is preliminary data.</text>
</comment>
<name>A0ABT1SXB0_9SPHI</name>
<dbReference type="Pfam" id="PF01554">
    <property type="entry name" value="MatE"/>
    <property type="match status" value="2"/>
</dbReference>
<feature type="transmembrane region" description="Helical" evidence="10">
    <location>
        <begin position="323"/>
        <end position="349"/>
    </location>
</feature>
<keyword evidence="8 10" id="KW-0472">Membrane</keyword>
<evidence type="ECO:0000313" key="12">
    <source>
        <dbReference type="Proteomes" id="UP001204376"/>
    </source>
</evidence>
<feature type="transmembrane region" description="Helical" evidence="10">
    <location>
        <begin position="254"/>
        <end position="274"/>
    </location>
</feature>
<keyword evidence="4" id="KW-1003">Cell membrane</keyword>
<evidence type="ECO:0000256" key="6">
    <source>
        <dbReference type="ARBA" id="ARBA00022989"/>
    </source>
</evidence>
<dbReference type="InterPro" id="IPR050222">
    <property type="entry name" value="MATE_MdtK"/>
</dbReference>
<evidence type="ECO:0000256" key="1">
    <source>
        <dbReference type="ARBA" id="ARBA00004651"/>
    </source>
</evidence>
<feature type="transmembrane region" description="Helical" evidence="10">
    <location>
        <begin position="355"/>
        <end position="372"/>
    </location>
</feature>
<evidence type="ECO:0000256" key="4">
    <source>
        <dbReference type="ARBA" id="ARBA00022475"/>
    </source>
</evidence>
<feature type="transmembrane region" description="Helical" evidence="10">
    <location>
        <begin position="134"/>
        <end position="152"/>
    </location>
</feature>
<comment type="subcellular location">
    <subcellularLocation>
        <location evidence="1">Cell membrane</location>
        <topology evidence="1">Multi-pass membrane protein</topology>
    </subcellularLocation>
</comment>
<dbReference type="NCBIfam" id="TIGR00797">
    <property type="entry name" value="matE"/>
    <property type="match status" value="1"/>
</dbReference>
<keyword evidence="7" id="KW-0406">Ion transport</keyword>
<evidence type="ECO:0000256" key="2">
    <source>
        <dbReference type="ARBA" id="ARBA00022448"/>
    </source>
</evidence>
<feature type="transmembrane region" description="Helical" evidence="10">
    <location>
        <begin position="280"/>
        <end position="302"/>
    </location>
</feature>
<feature type="transmembrane region" description="Helical" evidence="10">
    <location>
        <begin position="393"/>
        <end position="415"/>
    </location>
</feature>
<sequence>MKAFYQKYKFYYRDSLKLAIPVVISQLGHTLVQTSDSIIVGHFAGTTALAAVSLVNSIFLVPLVIGMGISYGITPLIAQNNGRKNFAECGRLLSNSFFLNVITSIVLFCAIYFGVILFIDKLHQSPEVVIQAKPYLLLLSLSIIPLLVFNTFKQFAEGLGFTKQAMLISIWGNVLNICLGIIFVKGLFGVSPMGIKGVGYSTLIDRTVMAIVMAIYVFRSPIFKKYLKDFAIRNIDRVRGLQLLKIGAPVAMQYTFEVGAFGGAALIIGSIGMIEQAAHQVAISLAAMTYMMASGVSSAAAIRSGNYFGSGNHKQLRLSAISNYHIVIAFMSCTAIVFTLFNHLLPWIYTSDKSVILIAEQLLIVAAFFQLFDGTQVVGLGVLRGMGDVNVPTLITFISYWIIGLPVAYLLGIHLNLGVMGVWYGLVCGLMASSVMLFLRFQSISKSNNLIIVDDITTSN</sequence>
<evidence type="ECO:0000256" key="9">
    <source>
        <dbReference type="ARBA" id="ARBA00031636"/>
    </source>
</evidence>
<dbReference type="EMBL" id="JANHOH010000001">
    <property type="protein sequence ID" value="MCQ6956848.1"/>
    <property type="molecule type" value="Genomic_DNA"/>
</dbReference>
<accession>A0ABT1SXB0</accession>
<keyword evidence="6 10" id="KW-1133">Transmembrane helix</keyword>
<reference evidence="11 12" key="1">
    <citation type="submission" date="2022-07" db="EMBL/GenBank/DDBJ databases">
        <title>Mucilaginibacter sp. JC4.</title>
        <authorList>
            <person name="Le V."/>
            <person name="Ko S.-R."/>
            <person name="Ahn C.-Y."/>
            <person name="Oh H.-M."/>
        </authorList>
    </citation>
    <scope>NUCLEOTIDE SEQUENCE [LARGE SCALE GENOMIC DNA]</scope>
    <source>
        <strain evidence="11 12">JC4</strain>
    </source>
</reference>
<dbReference type="PANTHER" id="PTHR43298">
    <property type="entry name" value="MULTIDRUG RESISTANCE PROTEIN NORM-RELATED"/>
    <property type="match status" value="1"/>
</dbReference>
<dbReference type="PANTHER" id="PTHR43298:SF2">
    <property type="entry name" value="FMN_FAD EXPORTER YEEO-RELATED"/>
    <property type="match status" value="1"/>
</dbReference>
<dbReference type="InterPro" id="IPR002528">
    <property type="entry name" value="MATE_fam"/>
</dbReference>
<protein>
    <recommendedName>
        <fullName evidence="9">Multidrug-efflux transporter</fullName>
    </recommendedName>
</protein>
<feature type="transmembrane region" description="Helical" evidence="10">
    <location>
        <begin position="164"/>
        <end position="188"/>
    </location>
</feature>
<keyword evidence="2" id="KW-0813">Transport</keyword>
<keyword evidence="3" id="KW-0050">Antiport</keyword>
<organism evidence="11 12">
    <name type="scientific">Mucilaginibacter aquariorum</name>
    <dbReference type="NCBI Taxonomy" id="2967225"/>
    <lineage>
        <taxon>Bacteria</taxon>
        <taxon>Pseudomonadati</taxon>
        <taxon>Bacteroidota</taxon>
        <taxon>Sphingobacteriia</taxon>
        <taxon>Sphingobacteriales</taxon>
        <taxon>Sphingobacteriaceae</taxon>
        <taxon>Mucilaginibacter</taxon>
    </lineage>
</organism>
<feature type="transmembrane region" description="Helical" evidence="10">
    <location>
        <begin position="58"/>
        <end position="77"/>
    </location>
</feature>
<evidence type="ECO:0000256" key="7">
    <source>
        <dbReference type="ARBA" id="ARBA00023065"/>
    </source>
</evidence>
<feature type="transmembrane region" description="Helical" evidence="10">
    <location>
        <begin position="421"/>
        <end position="439"/>
    </location>
</feature>
<evidence type="ECO:0000256" key="3">
    <source>
        <dbReference type="ARBA" id="ARBA00022449"/>
    </source>
</evidence>
<evidence type="ECO:0000256" key="10">
    <source>
        <dbReference type="SAM" id="Phobius"/>
    </source>
</evidence>
<evidence type="ECO:0000256" key="8">
    <source>
        <dbReference type="ARBA" id="ARBA00023136"/>
    </source>
</evidence>